<dbReference type="InterPro" id="IPR027417">
    <property type="entry name" value="P-loop_NTPase"/>
</dbReference>
<organism evidence="1 2">
    <name type="scientific">candidate division KSB3 bacterium</name>
    <dbReference type="NCBI Taxonomy" id="2044937"/>
    <lineage>
        <taxon>Bacteria</taxon>
        <taxon>candidate division KSB3</taxon>
    </lineage>
</organism>
<accession>A0A9D5JS05</accession>
<dbReference type="AlphaFoldDB" id="A0A9D5JS05"/>
<name>A0A9D5JS05_9BACT</name>
<dbReference type="Pfam" id="PF04465">
    <property type="entry name" value="DUF499"/>
    <property type="match status" value="1"/>
</dbReference>
<dbReference type="InterPro" id="IPR007555">
    <property type="entry name" value="DUF499"/>
</dbReference>
<proteinExistence type="predicted"/>
<dbReference type="EMBL" id="WJJP01000035">
    <property type="protein sequence ID" value="MBD3323180.1"/>
    <property type="molecule type" value="Genomic_DNA"/>
</dbReference>
<reference evidence="1" key="1">
    <citation type="submission" date="2019-11" db="EMBL/GenBank/DDBJ databases">
        <title>Microbial mats filling the niche in hypersaline microbial mats.</title>
        <authorList>
            <person name="Wong H.L."/>
            <person name="Macleod F.I."/>
            <person name="White R.A. III"/>
            <person name="Burns B.P."/>
        </authorList>
    </citation>
    <scope>NUCLEOTIDE SEQUENCE</scope>
    <source>
        <strain evidence="1">Rbin_158</strain>
    </source>
</reference>
<protein>
    <submittedName>
        <fullName evidence="1">DUF499 domain-containing protein</fullName>
    </submittedName>
</protein>
<comment type="caution">
    <text evidence="1">The sequence shown here is derived from an EMBL/GenBank/DDBJ whole genome shotgun (WGS) entry which is preliminary data.</text>
</comment>
<gene>
    <name evidence="1" type="ORF">GF339_01265</name>
</gene>
<dbReference type="Proteomes" id="UP000649604">
    <property type="component" value="Unassembled WGS sequence"/>
</dbReference>
<evidence type="ECO:0000313" key="2">
    <source>
        <dbReference type="Proteomes" id="UP000649604"/>
    </source>
</evidence>
<evidence type="ECO:0000313" key="1">
    <source>
        <dbReference type="EMBL" id="MBD3323180.1"/>
    </source>
</evidence>
<feature type="non-terminal residue" evidence="1">
    <location>
        <position position="627"/>
    </location>
</feature>
<dbReference type="SUPFAM" id="SSF52540">
    <property type="entry name" value="P-loop containing nucleoside triphosphate hydrolases"/>
    <property type="match status" value="1"/>
</dbReference>
<sequence>MLLKPWYDVIHPRTEICQNTTPDLLEFTVHAAQVQAGQALEEYGQPDRFFTQTALSKALLHLATDVVRRLSAAPGETTAVVRLDGRTGEGKTHAVALLYHLMRHGSDSHTWPGVSKMLTTAGVPTIPTARTVLVSGTQFEPAPGNTGRRGKRTRKTLWGEMAFQLGGKAAFATVADADERLTTPDPEIIRALLPDNAPCLILIDDLLPYISRYRATDMAEQVYRFLETLAEQVRHLTTAVLVVTVPTNPPDIPPEDRQHLDRYATLLEQVGKPLALAQEKEIASILRRRLFRWPPEALSREGEILLPHDALETCMTYADWVNAHRSQLPSWFPFDQAESLFRAAYPFHPSAISVFERKWQSLPYFQHIRGILRLFALSIANAYQEGYSRVYSDPLIGLGTAPLDNMEFRDTVLTQLGEDDRLEHVIQTDLYGREAFAAQLDSEASDEIKHNRLHQKAATAIFFESNGGVSDPVRVEATESEIRLAIEEPEVETGDLETVLAALEAHCYYLIREDKQYRFRLIPNLNKLVAEYSPTIDESRIDDRIRHEITQAFANSSVVTLFPEHSRDIPDRPQLTLAVLAPEHMHQTPQTTQMIEAMITTFGAKPRRFQSAIIWVVAENPSRLHTE</sequence>